<dbReference type="InterPro" id="IPR028908">
    <property type="entry name" value="Tox-PL_dom"/>
</dbReference>
<dbReference type="Proteomes" id="UP001240984">
    <property type="component" value="Unassembled WGS sequence"/>
</dbReference>
<comment type="caution">
    <text evidence="4">The sequence shown here is derived from an EMBL/GenBank/DDBJ whole genome shotgun (WGS) entry which is preliminary data.</text>
</comment>
<evidence type="ECO:0000256" key="2">
    <source>
        <dbReference type="SAM" id="Phobius"/>
    </source>
</evidence>
<keyword evidence="2" id="KW-1133">Transmembrane helix</keyword>
<dbReference type="RefSeq" id="WP_306833809.1">
    <property type="nucleotide sequence ID" value="NZ_JAUSRA010000001.1"/>
</dbReference>
<feature type="coiled-coil region" evidence="1">
    <location>
        <begin position="154"/>
        <end position="188"/>
    </location>
</feature>
<accession>A0ABT9MZM3</accession>
<feature type="transmembrane region" description="Helical" evidence="2">
    <location>
        <begin position="241"/>
        <end position="270"/>
    </location>
</feature>
<keyword evidence="2" id="KW-0812">Transmembrane</keyword>
<evidence type="ECO:0000256" key="1">
    <source>
        <dbReference type="SAM" id="Coils"/>
    </source>
</evidence>
<organism evidence="4 5">
    <name type="scientific">Catenuloplanes nepalensis</name>
    <dbReference type="NCBI Taxonomy" id="587533"/>
    <lineage>
        <taxon>Bacteria</taxon>
        <taxon>Bacillati</taxon>
        <taxon>Actinomycetota</taxon>
        <taxon>Actinomycetes</taxon>
        <taxon>Micromonosporales</taxon>
        <taxon>Micromonosporaceae</taxon>
        <taxon>Catenuloplanes</taxon>
    </lineage>
</organism>
<dbReference type="EMBL" id="JAUSRA010000001">
    <property type="protein sequence ID" value="MDP9796887.1"/>
    <property type="molecule type" value="Genomic_DNA"/>
</dbReference>
<keyword evidence="1" id="KW-0175">Coiled coil</keyword>
<dbReference type="Pfam" id="PF15644">
    <property type="entry name" value="Gln_amidase"/>
    <property type="match status" value="1"/>
</dbReference>
<reference evidence="4 5" key="1">
    <citation type="submission" date="2023-07" db="EMBL/GenBank/DDBJ databases">
        <title>Sequencing the genomes of 1000 actinobacteria strains.</title>
        <authorList>
            <person name="Klenk H.-P."/>
        </authorList>
    </citation>
    <scope>NUCLEOTIDE SEQUENCE [LARGE SCALE GENOMIC DNA]</scope>
    <source>
        <strain evidence="4 5">DSM 44710</strain>
    </source>
</reference>
<feature type="domain" description="Tox-PL" evidence="3">
    <location>
        <begin position="797"/>
        <end position="894"/>
    </location>
</feature>
<sequence>MTRPTDWHVLDMDGDPTPGDPVRVRQLASRFHDFAETANRARLAVESLQGDGALLAWVGKSGDAFREQFGDFPHQVNKLYRSHLMTGDALDAFAPSLERAQAQADRALADGRVAAEKVASLKGALSVAEADFTGAAKAAEAAQAETVKPDPDQVKAAVRDASAAQARRDAAQNQVSGAQSELDLAKQLAMQAKQVRDDASNTCVRQIEDASDAGIQPRNFWQKLGDAFKEIWNIICEVAQWVALVAGIIGMILGGPLAWIALAAGAILLIKAIVDFSQGKGSVMDLVFGILGVIPGVKGLTSVSKLSALYKAGGMKEIGKAALNGMRNMAKNMVNIVKAAGSGAVTIVKALGDGSAAALAGLKNVNRVVTGAIDTGRVGDYIPAGLPKAGAPPTKIDFGMPAPHTPGAGGAAPKPFAQQFQDLSALKVQHEQTKFAQINSHYNGLLKADTAGYQQKFTQDLKIEVGKIDADHAAKLAAGTQNIENGFQNALKLEVGRINADSAANLNIRKTEINADFASQRQVKIDELKVAADTRFAADKLNLENVANARNVEIDNELAGLRNQAGQVNQHIATLDPAAEAAFRATYKADMDRVDADFHRLTAEQNALPGNLANDVKALEANALKTFDADRATAINDLDIKNADALALADKQFADAAKIDIENTTKTFEAQRDLDVANLTGQLDAARQADIATVTGKLENIRDTDIQNATNHYQQLAQNDIGSAQSTLDTWFDTNHAGLNNHMLDTVSETVKVPNGADVKVLHLQSGADPADLGTVVDKNLPKLDHINPMKDPSDVNCTICVQRVNDYIKNDTISIAPKIPSPQPLSEIIKNHPGMVFQQIPNADYKLVIQDMAAQPPGTVGVIGIRGPNIPGHVMNVVNVDGRVAFVDGQTGKLGYLPNLNGGELHYAPFP</sequence>
<keyword evidence="5" id="KW-1185">Reference proteome</keyword>
<evidence type="ECO:0000259" key="3">
    <source>
        <dbReference type="Pfam" id="PF15644"/>
    </source>
</evidence>
<evidence type="ECO:0000313" key="5">
    <source>
        <dbReference type="Proteomes" id="UP001240984"/>
    </source>
</evidence>
<protein>
    <recommendedName>
        <fullName evidence="3">Tox-PL domain-containing protein</fullName>
    </recommendedName>
</protein>
<name>A0ABT9MZM3_9ACTN</name>
<evidence type="ECO:0000313" key="4">
    <source>
        <dbReference type="EMBL" id="MDP9796887.1"/>
    </source>
</evidence>
<gene>
    <name evidence="4" type="ORF">J2S43_005399</name>
</gene>
<keyword evidence="2" id="KW-0472">Membrane</keyword>
<proteinExistence type="predicted"/>